<dbReference type="Gene3D" id="3.40.50.2000">
    <property type="entry name" value="Glycogen Phosphorylase B"/>
    <property type="match status" value="1"/>
</dbReference>
<dbReference type="RefSeq" id="WP_045802891.1">
    <property type="nucleotide sequence ID" value="NZ_CP011071.1"/>
</dbReference>
<dbReference type="SUPFAM" id="SSF53756">
    <property type="entry name" value="UDP-Glycosyltransferase/glycogen phosphorylase"/>
    <property type="match status" value="1"/>
</dbReference>
<dbReference type="EMBL" id="CP011071">
    <property type="protein sequence ID" value="AKA36340.1"/>
    <property type="molecule type" value="Genomic_DNA"/>
</dbReference>
<dbReference type="OrthoDB" id="9807209at2"/>
<proteinExistence type="predicted"/>
<organism evidence="1 2">
    <name type="scientific">Flagellimonas lutaonensis</name>
    <dbReference type="NCBI Taxonomy" id="516051"/>
    <lineage>
        <taxon>Bacteria</taxon>
        <taxon>Pseudomonadati</taxon>
        <taxon>Bacteroidota</taxon>
        <taxon>Flavobacteriia</taxon>
        <taxon>Flavobacteriales</taxon>
        <taxon>Flavobacteriaceae</taxon>
        <taxon>Flagellimonas</taxon>
    </lineage>
</organism>
<evidence type="ECO:0000313" key="2">
    <source>
        <dbReference type="Proteomes" id="UP000032726"/>
    </source>
</evidence>
<dbReference type="HOGENOM" id="CLU_028014_2_1_10"/>
<keyword evidence="2" id="KW-1185">Reference proteome</keyword>
<dbReference type="AlphaFoldDB" id="A0A0D5YVT1"/>
<dbReference type="Pfam" id="PF13692">
    <property type="entry name" value="Glyco_trans_1_4"/>
    <property type="match status" value="1"/>
</dbReference>
<dbReference type="KEGG" id="mlt:VC82_2788"/>
<evidence type="ECO:0000313" key="1">
    <source>
        <dbReference type="EMBL" id="AKA36340.1"/>
    </source>
</evidence>
<name>A0A0D5YVT1_9FLAO</name>
<accession>A0A0D5YVT1</accession>
<protein>
    <submittedName>
        <fullName evidence="1">Putative glycosyltransferase</fullName>
    </submittedName>
</protein>
<dbReference type="STRING" id="516051.VC82_2788"/>
<reference evidence="1 2" key="1">
    <citation type="submission" date="2015-03" db="EMBL/GenBank/DDBJ databases">
        <title>Complete genome sequence of Muricauda lutaonensis CC-HSB-11T, isolated from a coastal hot spring.</title>
        <authorList>
            <person name="Kim K.M."/>
        </authorList>
    </citation>
    <scope>NUCLEOTIDE SEQUENCE [LARGE SCALE GENOMIC DNA]</scope>
    <source>
        <strain evidence="1 2">CC-HSB-11</strain>
    </source>
</reference>
<sequence>MSKILIIGHNWPEPSTTAAGHRMLQLLKAFSERDCQIFFGTTAAKTEFSIDLSALGVQEAHIKLNDSSFDDWVGKLRPDVVIFDRFMVEEQFGWRVAENAPNALQILNTEDLHSLRHYRETAVKHEKDFAVADWLATDRAKREMASVFRSDLTLVVSMVEAQFLVERVGVPQTHVLHLPFMLPPLTENETANWPSFKERSGFVCFGNGKHAPNVDSIVQLKTKICPQIREQLPKATLSVYGAYLPQHIQQFHEETQGFLVKGWVADLDGVLKKARINLAPLRFGAGIKGKLVDAMRNGLPSITTPIGVEGMHANLPWAGHVATDDNDFINAAVQYYQNPEQWQLAQQKGINIINQVYGHEKLKGRLFAKIDGITADLNTHRAQNFIGQMLQHQSLAATKFMGKWIEEKHKKT</sequence>
<gene>
    <name evidence="1" type="ORF">VC82_2788</name>
</gene>
<dbReference type="PATRIC" id="fig|516051.4.peg.2857"/>
<dbReference type="GO" id="GO:0016740">
    <property type="term" value="F:transferase activity"/>
    <property type="evidence" value="ECO:0007669"/>
    <property type="project" value="UniProtKB-KW"/>
</dbReference>
<dbReference type="Proteomes" id="UP000032726">
    <property type="component" value="Chromosome"/>
</dbReference>
<keyword evidence="1" id="KW-0808">Transferase</keyword>